<accession>A0AA51NDY6</accession>
<dbReference type="EMBL" id="CP129971">
    <property type="protein sequence ID" value="WMN12055.1"/>
    <property type="molecule type" value="Genomic_DNA"/>
</dbReference>
<dbReference type="Proteomes" id="UP001230496">
    <property type="component" value="Chromosome"/>
</dbReference>
<protein>
    <recommendedName>
        <fullName evidence="3">Lipoprotein</fullName>
    </recommendedName>
</protein>
<dbReference type="AlphaFoldDB" id="A0AA51NDY6"/>
<gene>
    <name evidence="1" type="ORF">QYS49_32245</name>
</gene>
<reference evidence="1 2" key="1">
    <citation type="submission" date="2023-08" db="EMBL/GenBank/DDBJ databases">
        <title>Comparative genomics and taxonomic characterization of three novel marine species of genus Marivirga.</title>
        <authorList>
            <person name="Muhammad N."/>
            <person name="Kim S.-G."/>
        </authorList>
    </citation>
    <scope>NUCLEOTIDE SEQUENCE [LARGE SCALE GENOMIC DNA]</scope>
    <source>
        <strain evidence="1 2">BDSF4-3</strain>
    </source>
</reference>
<name>A0AA51NDY6_9BACT</name>
<sequence length="187" mass="21430">MKTNALLILLIVLVSCEGNKEHDSDASNEPIADNSELIEIYENDQGDRQTDNINWMEVNRRDSLRRERVFELLDSNKVRTSKDYQHAAMVFQHGGDSSAYAMAVKLMEKSIELDSTANKWLLAAATDRYLLSIGEPQIYGTQYQKMGDKPWKLGEIDTTQVTDAERIEFGVETLAQQREKVKRMNNR</sequence>
<evidence type="ECO:0008006" key="3">
    <source>
        <dbReference type="Google" id="ProtNLM"/>
    </source>
</evidence>
<proteinExistence type="predicted"/>
<dbReference type="KEGG" id="msaa:QYS49_32245"/>
<dbReference type="RefSeq" id="WP_308349868.1">
    <property type="nucleotide sequence ID" value="NZ_CP129971.1"/>
</dbReference>
<keyword evidence="2" id="KW-1185">Reference proteome</keyword>
<evidence type="ECO:0000313" key="2">
    <source>
        <dbReference type="Proteomes" id="UP001230496"/>
    </source>
</evidence>
<organism evidence="1 2">
    <name type="scientific">Marivirga salinarum</name>
    <dbReference type="NCBI Taxonomy" id="3059078"/>
    <lineage>
        <taxon>Bacteria</taxon>
        <taxon>Pseudomonadati</taxon>
        <taxon>Bacteroidota</taxon>
        <taxon>Cytophagia</taxon>
        <taxon>Cytophagales</taxon>
        <taxon>Marivirgaceae</taxon>
        <taxon>Marivirga</taxon>
    </lineage>
</organism>
<dbReference type="PROSITE" id="PS51257">
    <property type="entry name" value="PROKAR_LIPOPROTEIN"/>
    <property type="match status" value="1"/>
</dbReference>
<evidence type="ECO:0000313" key="1">
    <source>
        <dbReference type="EMBL" id="WMN12055.1"/>
    </source>
</evidence>